<keyword evidence="2" id="KW-1185">Reference proteome</keyword>
<dbReference type="KEGG" id="chih:GWR21_20460"/>
<proteinExistence type="predicted"/>
<dbReference type="PROSITE" id="PS51257">
    <property type="entry name" value="PROKAR_LIPOPROTEIN"/>
    <property type="match status" value="1"/>
</dbReference>
<reference evidence="1 2" key="1">
    <citation type="submission" date="2020-01" db="EMBL/GenBank/DDBJ databases">
        <title>Complete genome sequence of Chitinophaga sp. H33E-04 isolated from quinoa roots.</title>
        <authorList>
            <person name="Weon H.-Y."/>
            <person name="Lee S.A."/>
        </authorList>
    </citation>
    <scope>NUCLEOTIDE SEQUENCE [LARGE SCALE GENOMIC DNA]</scope>
    <source>
        <strain evidence="1 2">H33E-04</strain>
    </source>
</reference>
<name>A0A6B9ZHG5_9BACT</name>
<sequence>MMKTNIIFFVALILISCRNEKKVTHTEVILDSNVQVHIFKKIDSLLEGIPQVKSQDSLAFLILPINASCPYCKKKTIEKIAKKHKNIDTSHYIIISANKGLKTIAALFREQGYDLPITSSNIRIDSTNKASEYALCADKPTFYYSTKGKIYKKVASIPYSVKDDLADFFH</sequence>
<protein>
    <recommendedName>
        <fullName evidence="3">Alkyl hydroperoxide reductase subunit C/ Thiol specific antioxidant domain-containing protein</fullName>
    </recommendedName>
</protein>
<dbReference type="Proteomes" id="UP000476411">
    <property type="component" value="Chromosome"/>
</dbReference>
<dbReference type="EMBL" id="CP048113">
    <property type="protein sequence ID" value="QHS61888.1"/>
    <property type="molecule type" value="Genomic_DNA"/>
</dbReference>
<dbReference type="RefSeq" id="WP_162333547.1">
    <property type="nucleotide sequence ID" value="NZ_CP048113.1"/>
</dbReference>
<accession>A0A6B9ZHG5</accession>
<evidence type="ECO:0008006" key="3">
    <source>
        <dbReference type="Google" id="ProtNLM"/>
    </source>
</evidence>
<dbReference type="AlphaFoldDB" id="A0A6B9ZHG5"/>
<gene>
    <name evidence="1" type="ORF">GWR21_20460</name>
</gene>
<evidence type="ECO:0000313" key="2">
    <source>
        <dbReference type="Proteomes" id="UP000476411"/>
    </source>
</evidence>
<organism evidence="1 2">
    <name type="scientific">Chitinophaga agri</name>
    <dbReference type="NCBI Taxonomy" id="2703787"/>
    <lineage>
        <taxon>Bacteria</taxon>
        <taxon>Pseudomonadati</taxon>
        <taxon>Bacteroidota</taxon>
        <taxon>Chitinophagia</taxon>
        <taxon>Chitinophagales</taxon>
        <taxon>Chitinophagaceae</taxon>
        <taxon>Chitinophaga</taxon>
    </lineage>
</organism>
<evidence type="ECO:0000313" key="1">
    <source>
        <dbReference type="EMBL" id="QHS61888.1"/>
    </source>
</evidence>